<dbReference type="AlphaFoldDB" id="A0AA95EUJ1"/>
<name>A0AA95EUJ1_9BACL</name>
<reference evidence="1" key="1">
    <citation type="submission" date="2023-03" db="EMBL/GenBank/DDBJ databases">
        <title>Andean soil-derived lignocellulolytic bacterial consortium as a source of novel taxa and putative plastic-active enzymes.</title>
        <authorList>
            <person name="Diaz-Garcia L."/>
            <person name="Chuvochina M."/>
            <person name="Feuerriegel G."/>
            <person name="Bunk B."/>
            <person name="Sproer C."/>
            <person name="Streit W.R."/>
            <person name="Rodriguez L.M."/>
            <person name="Overmann J."/>
            <person name="Jimenez D.J."/>
        </authorList>
    </citation>
    <scope>NUCLEOTIDE SEQUENCE</scope>
    <source>
        <strain evidence="1">MAG 2441</strain>
    </source>
</reference>
<sequence length="104" mass="11466">MSQFAEMLKAQGLTSGPVFATGIMKGHEAARAVADAKAQETIRLMTDAVITASDKGTVALMVDRLATYYHSDYVTLNQPWIRDIPFEQYRDIKLAEKGMSLNAL</sequence>
<proteinExistence type="predicted"/>
<gene>
    <name evidence="1" type="ORF">P0Y55_11930</name>
</gene>
<dbReference type="EMBL" id="CP119317">
    <property type="protein sequence ID" value="WEK53296.1"/>
    <property type="molecule type" value="Genomic_DNA"/>
</dbReference>
<keyword evidence="2" id="KW-1185">Reference proteome</keyword>
<evidence type="ECO:0000313" key="2">
    <source>
        <dbReference type="Proteomes" id="UP001178662"/>
    </source>
</evidence>
<accession>A0AA95EUJ1</accession>
<evidence type="ECO:0000313" key="1">
    <source>
        <dbReference type="EMBL" id="WEK53296.1"/>
    </source>
</evidence>
<organism evidence="1 2">
    <name type="scientific">Candidatus Cohnella colombiensis</name>
    <dbReference type="NCBI Taxonomy" id="3121368"/>
    <lineage>
        <taxon>Bacteria</taxon>
        <taxon>Bacillati</taxon>
        <taxon>Bacillota</taxon>
        <taxon>Bacilli</taxon>
        <taxon>Bacillales</taxon>
        <taxon>Paenibacillaceae</taxon>
        <taxon>Cohnella</taxon>
    </lineage>
</organism>
<dbReference type="Proteomes" id="UP001178662">
    <property type="component" value="Chromosome"/>
</dbReference>
<protein>
    <submittedName>
        <fullName evidence="1">Uncharacterized protein</fullName>
    </submittedName>
</protein>